<accession>A0ABY7DPY0</accession>
<gene>
    <name evidence="4" type="ORF">MAR_023541</name>
</gene>
<sequence length="335" mass="39078">MREDQSILNRDEESHRTNTKRAWTFVEVLGLLCPILLFWRIWTFCQNSRKGCRYKRPGQEYEPVNDDLDTQTKLQEANKRLNTQTDENAVLQNRIDELQSENREMKHALEERDNKIVKLEQEKEILEKEKEDALNRLVEEKDNEIGKLQNEKAILEKEKEDALNSWPRYSESYTFCNEKAESSWSYVTQWFLPKGAHNAQTVRKSLKEGQKLQAPTLVSQLGEEFCDHIKTKCSVEQLRSVLDNKELAEYVHLCVKVCFLMAVNDPPVIIECPNRGKPDIKFNREEFKEYTTRGPFLAFYVWPLIRLHAGGPLLSKGVAQGANDPATRVAWTWST</sequence>
<dbReference type="EMBL" id="CP111014">
    <property type="protein sequence ID" value="WAQ99168.1"/>
    <property type="molecule type" value="Genomic_DNA"/>
</dbReference>
<dbReference type="Pfam" id="PF16026">
    <property type="entry name" value="MIEAP"/>
    <property type="match status" value="1"/>
</dbReference>
<reference evidence="4" key="1">
    <citation type="submission" date="2022-11" db="EMBL/GenBank/DDBJ databases">
        <title>Centuries of genome instability and evolution in soft-shell clam transmissible cancer (bioRxiv).</title>
        <authorList>
            <person name="Hart S.F.M."/>
            <person name="Yonemitsu M.A."/>
            <person name="Giersch R.M."/>
            <person name="Beal B.F."/>
            <person name="Arriagada G."/>
            <person name="Davis B.W."/>
            <person name="Ostrander E.A."/>
            <person name="Goff S.P."/>
            <person name="Metzger M.J."/>
        </authorList>
    </citation>
    <scope>NUCLEOTIDE SEQUENCE</scope>
    <source>
        <strain evidence="4">MELC-2E11</strain>
        <tissue evidence="4">Siphon/mantle</tissue>
    </source>
</reference>
<organism evidence="4 5">
    <name type="scientific">Mya arenaria</name>
    <name type="common">Soft-shell clam</name>
    <dbReference type="NCBI Taxonomy" id="6604"/>
    <lineage>
        <taxon>Eukaryota</taxon>
        <taxon>Metazoa</taxon>
        <taxon>Spiralia</taxon>
        <taxon>Lophotrochozoa</taxon>
        <taxon>Mollusca</taxon>
        <taxon>Bivalvia</taxon>
        <taxon>Autobranchia</taxon>
        <taxon>Heteroconchia</taxon>
        <taxon>Euheterodonta</taxon>
        <taxon>Imparidentia</taxon>
        <taxon>Neoheterodontei</taxon>
        <taxon>Myida</taxon>
        <taxon>Myoidea</taxon>
        <taxon>Myidae</taxon>
        <taxon>Mya</taxon>
    </lineage>
</organism>
<keyword evidence="2" id="KW-0812">Transmembrane</keyword>
<proteinExistence type="predicted"/>
<keyword evidence="1" id="KW-0175">Coiled coil</keyword>
<feature type="transmembrane region" description="Helical" evidence="2">
    <location>
        <begin position="21"/>
        <end position="42"/>
    </location>
</feature>
<protein>
    <recommendedName>
        <fullName evidence="3">Mitochondria-eating protein C-terminal domain-containing protein</fullName>
    </recommendedName>
</protein>
<name>A0ABY7DPY0_MYAAR</name>
<feature type="coiled-coil region" evidence="1">
    <location>
        <begin position="74"/>
        <end position="165"/>
    </location>
</feature>
<evidence type="ECO:0000256" key="2">
    <source>
        <dbReference type="SAM" id="Phobius"/>
    </source>
</evidence>
<evidence type="ECO:0000313" key="4">
    <source>
        <dbReference type="EMBL" id="WAQ99168.1"/>
    </source>
</evidence>
<dbReference type="InterPro" id="IPR031981">
    <property type="entry name" value="MIEAP_C"/>
</dbReference>
<keyword evidence="5" id="KW-1185">Reference proteome</keyword>
<evidence type="ECO:0000256" key="1">
    <source>
        <dbReference type="SAM" id="Coils"/>
    </source>
</evidence>
<evidence type="ECO:0000259" key="3">
    <source>
        <dbReference type="Pfam" id="PF16026"/>
    </source>
</evidence>
<evidence type="ECO:0000313" key="5">
    <source>
        <dbReference type="Proteomes" id="UP001164746"/>
    </source>
</evidence>
<dbReference type="Proteomes" id="UP001164746">
    <property type="component" value="Chromosome 3"/>
</dbReference>
<feature type="domain" description="Mitochondria-eating protein C-terminal" evidence="3">
    <location>
        <begin position="230"/>
        <end position="319"/>
    </location>
</feature>
<keyword evidence="2" id="KW-0472">Membrane</keyword>
<keyword evidence="2" id="KW-1133">Transmembrane helix</keyword>